<dbReference type="Gene3D" id="3.40.50.12190">
    <property type="match status" value="1"/>
</dbReference>
<evidence type="ECO:0000313" key="8">
    <source>
        <dbReference type="Proteomes" id="UP000051574"/>
    </source>
</evidence>
<dbReference type="OrthoDB" id="6258998at2759"/>
<proteinExistence type="predicted"/>
<feature type="non-terminal residue" evidence="7">
    <location>
        <position position="331"/>
    </location>
</feature>
<feature type="transmembrane region" description="Helical" evidence="6">
    <location>
        <begin position="157"/>
        <end position="178"/>
    </location>
</feature>
<feature type="region of interest" description="Disordered" evidence="5">
    <location>
        <begin position="22"/>
        <end position="78"/>
    </location>
</feature>
<dbReference type="Proteomes" id="UP000051574">
    <property type="component" value="Unassembled WGS sequence"/>
</dbReference>
<evidence type="ECO:0000256" key="2">
    <source>
        <dbReference type="ARBA" id="ARBA00022692"/>
    </source>
</evidence>
<dbReference type="InterPro" id="IPR008662">
    <property type="entry name" value="TOIP1/2"/>
</dbReference>
<keyword evidence="3 6" id="KW-1133">Transmembrane helix</keyword>
<organism evidence="7 8">
    <name type="scientific">Oryctes borbonicus</name>
    <dbReference type="NCBI Taxonomy" id="1629725"/>
    <lineage>
        <taxon>Eukaryota</taxon>
        <taxon>Metazoa</taxon>
        <taxon>Ecdysozoa</taxon>
        <taxon>Arthropoda</taxon>
        <taxon>Hexapoda</taxon>
        <taxon>Insecta</taxon>
        <taxon>Pterygota</taxon>
        <taxon>Neoptera</taxon>
        <taxon>Endopterygota</taxon>
        <taxon>Coleoptera</taxon>
        <taxon>Polyphaga</taxon>
        <taxon>Scarabaeiformia</taxon>
        <taxon>Scarabaeidae</taxon>
        <taxon>Dynastinae</taxon>
        <taxon>Oryctes</taxon>
    </lineage>
</organism>
<dbReference type="GO" id="GO:0016020">
    <property type="term" value="C:membrane"/>
    <property type="evidence" value="ECO:0007669"/>
    <property type="project" value="UniProtKB-SubCell"/>
</dbReference>
<dbReference type="PANTHER" id="PTHR18843:SF7">
    <property type="entry name" value="LAMINA-ASSOCIATED POLYPEPTIDE 1B ISOFORM 1-RELATED"/>
    <property type="match status" value="1"/>
</dbReference>
<accession>A0A0T6B6K6</accession>
<comment type="caution">
    <text evidence="7">The sequence shown here is derived from an EMBL/GenBank/DDBJ whole genome shotgun (WGS) entry which is preliminary data.</text>
</comment>
<evidence type="ECO:0000256" key="1">
    <source>
        <dbReference type="ARBA" id="ARBA00004370"/>
    </source>
</evidence>
<evidence type="ECO:0000256" key="5">
    <source>
        <dbReference type="SAM" id="MobiDB-lite"/>
    </source>
</evidence>
<feature type="non-terminal residue" evidence="7">
    <location>
        <position position="1"/>
    </location>
</feature>
<evidence type="ECO:0000256" key="6">
    <source>
        <dbReference type="SAM" id="Phobius"/>
    </source>
</evidence>
<protein>
    <submittedName>
        <fullName evidence="7">Uncharacterized protein</fullName>
    </submittedName>
</protein>
<keyword evidence="2 6" id="KW-0812">Transmembrane</keyword>
<comment type="subcellular location">
    <subcellularLocation>
        <location evidence="1">Membrane</location>
    </subcellularLocation>
</comment>
<name>A0A0T6B6K6_9SCAR</name>
<dbReference type="GO" id="GO:0001671">
    <property type="term" value="F:ATPase activator activity"/>
    <property type="evidence" value="ECO:0007669"/>
    <property type="project" value="InterPro"/>
</dbReference>
<dbReference type="InterPro" id="IPR038599">
    <property type="entry name" value="LAP1C-like_C_sf"/>
</dbReference>
<keyword evidence="4 6" id="KW-0472">Membrane</keyword>
<dbReference type="EMBL" id="LJIG01009477">
    <property type="protein sequence ID" value="KRT83002.1"/>
    <property type="molecule type" value="Genomic_DNA"/>
</dbReference>
<dbReference type="GO" id="GO:0061024">
    <property type="term" value="P:membrane organization"/>
    <property type="evidence" value="ECO:0007669"/>
    <property type="project" value="TreeGrafter"/>
</dbReference>
<reference evidence="7 8" key="1">
    <citation type="submission" date="2015-09" db="EMBL/GenBank/DDBJ databases">
        <title>Draft genome of the scarab beetle Oryctes borbonicus.</title>
        <authorList>
            <person name="Meyer J.M."/>
            <person name="Markov G.V."/>
            <person name="Baskaran P."/>
            <person name="Herrmann M."/>
            <person name="Sommer R.J."/>
            <person name="Roedelsperger C."/>
        </authorList>
    </citation>
    <scope>NUCLEOTIDE SEQUENCE [LARGE SCALE GENOMIC DNA]</scope>
    <source>
        <strain evidence="7">OB123</strain>
        <tissue evidence="7">Whole animal</tissue>
    </source>
</reference>
<evidence type="ECO:0000256" key="4">
    <source>
        <dbReference type="ARBA" id="ARBA00023136"/>
    </source>
</evidence>
<sequence>HKENLKVRKIGLAVIMKPEGPVGTSTPSLVPSVKGRPPISRNTVMPSPIYLAEHKEQKSEGSESLTDESSDENSLHTDDFVFPKQILEDEVLEDDRDGVRNISSDCGNQCEHAEEQEMEVVHRKVIKTRRASGTPRMTNTSQTNAQTQKIALNQRSILNIQHLSVCIGVLLILGAFAYNQHNVCIKEPIVDIAQIKQLFPQSNNFWRSIETGVSEIIHFNKPSVIVIIHKNDIRNLTELLGNITMYASCILNENCYVEPIVIHGDDLNTDEMTQDYGIVVDRFRPLLEEKHVMVIRNMDKIHPSVAQAFHSICDEFSPLVKRSLIIFTIQV</sequence>
<dbReference type="PANTHER" id="PTHR18843">
    <property type="entry name" value="TORSIN-1A-INTERACTING PROTEIN"/>
    <property type="match status" value="1"/>
</dbReference>
<gene>
    <name evidence="7" type="ORF">AMK59_4127</name>
</gene>
<dbReference type="AlphaFoldDB" id="A0A0T6B6K6"/>
<feature type="compositionally biased region" description="Basic and acidic residues" evidence="5">
    <location>
        <begin position="52"/>
        <end position="61"/>
    </location>
</feature>
<keyword evidence="8" id="KW-1185">Reference proteome</keyword>
<evidence type="ECO:0000313" key="7">
    <source>
        <dbReference type="EMBL" id="KRT83002.1"/>
    </source>
</evidence>
<evidence type="ECO:0000256" key="3">
    <source>
        <dbReference type="ARBA" id="ARBA00022989"/>
    </source>
</evidence>